<dbReference type="PANTHER" id="PTHR21646:SF24">
    <property type="entry name" value="UBIQUITIN CARBOXYL-TERMINAL HYDROLASE"/>
    <property type="match status" value="1"/>
</dbReference>
<dbReference type="PROSITE" id="PS00972">
    <property type="entry name" value="USP_1"/>
    <property type="match status" value="1"/>
</dbReference>
<feature type="compositionally biased region" description="Basic and acidic residues" evidence="8">
    <location>
        <begin position="38"/>
        <end position="47"/>
    </location>
</feature>
<dbReference type="InterPro" id="IPR038765">
    <property type="entry name" value="Papain-like_cys_pep_sf"/>
</dbReference>
<dbReference type="Gene3D" id="3.30.2230.10">
    <property type="entry name" value="DUSP-like"/>
    <property type="match status" value="1"/>
</dbReference>
<feature type="region of interest" description="Disordered" evidence="8">
    <location>
        <begin position="858"/>
        <end position="887"/>
    </location>
</feature>
<accession>W2RVB5</accession>
<dbReference type="RefSeq" id="XP_008718508.1">
    <property type="nucleotide sequence ID" value="XM_008720286.1"/>
</dbReference>
<keyword evidence="12" id="KW-1185">Reference proteome</keyword>
<dbReference type="EC" id="3.4.19.12" evidence="3"/>
<feature type="region of interest" description="Disordered" evidence="8">
    <location>
        <begin position="427"/>
        <end position="484"/>
    </location>
</feature>
<evidence type="ECO:0000256" key="5">
    <source>
        <dbReference type="ARBA" id="ARBA00022786"/>
    </source>
</evidence>
<dbReference type="PROSITE" id="PS51283">
    <property type="entry name" value="DUSP"/>
    <property type="match status" value="1"/>
</dbReference>
<evidence type="ECO:0000256" key="4">
    <source>
        <dbReference type="ARBA" id="ARBA00022670"/>
    </source>
</evidence>
<name>W2RVB5_CYPE1</name>
<dbReference type="InterPro" id="IPR018200">
    <property type="entry name" value="USP_CS"/>
</dbReference>
<dbReference type="SMART" id="SM00695">
    <property type="entry name" value="DUSP"/>
    <property type="match status" value="1"/>
</dbReference>
<feature type="compositionally biased region" description="Basic and acidic residues" evidence="8">
    <location>
        <begin position="1"/>
        <end position="21"/>
    </location>
</feature>
<comment type="catalytic activity">
    <reaction evidence="1">
        <text>Thiol-dependent hydrolysis of ester, thioester, amide, peptide and isopeptide bonds formed by the C-terminal Gly of ubiquitin (a 76-residue protein attached to proteins as an intracellular targeting signal).</text>
        <dbReference type="EC" id="3.4.19.12"/>
    </reaction>
</comment>
<sequence>MTSSDQEKQTEPHLPRDDLTRLRSASPAIKRPASDMGAQDREEHTNDVEMSNAPGPSFVITSEPQTSDLKAKQQDTGKTHHDRNTMTQAPHASHPGAVQQDAPSESNGSSLSDSLLPTPSSNSTTATSIVTPEIPPTCTDLPSFDDQDTKIRELAERKKSEGQKGFVVSTKWWNRVQARRSHTDAKVDKDAAEGEIGPIDNSNLAMVTEDSSKLFDLADDKFVVLKPGLRYDEDYIIVPQDGWDLLVSWYGSAKDSPVITRYAYDTNGEDALSPNVDWELEPPIFTFLKVPAEHTPQTQKQTSLPPPKMVASKYMLANEWLKRAKQLVHIDLKTKVRPWRILGGLKSHAASGLPSPAASRSSSPAPGTEMVATVPDKMLLDVNTFVALPSGEHRDEMTMEDNTANEKYNGKSKLSMFTGRSDLVALEEQKKGGDWPSETSRLSLPKNLKDKAKGLTPSGRTSPAPGVTTRGRTRREGRPKGNIGLTNLGNTCYMNSALQSIRSVQELTEYFLSDMWAKELNKKNPLGHNGNVAKAYANLVKNIFEERAGGAFTPRDFKHTIGKYNPSFAGYGQQDSQEFLLFLLDGLSEDLNRIHNKPYIEKPDSTDEMVHDHAALKAFADRNWADYKARNDSIITDLFAGMYKSTLTCPVCEKVSIIFDPFSNLTLQLPIESTWSKLCVFLPLHGRPMNIEVEVDKHATMQGMKEFVSKRTGVAAERLIIAEGYKCKFYKIFDNPMVISEANIHVQNDVIFIMEVEDVPTNYNPNKKQVYSMFGSSTQSDEIVDPESAGADKLLVPVFHRYIKNANDPKRLSQRPFFGYASFVVLDREDNKTYDGVLRKVLGNVAGMTTRNIFEEVGEDDSSDAVEVNDDSSRSGTNTNEDGFVDVSMRDASVAPESTDSESAALDRFLKSDKPIPEALKSLFDICVKSTGEGIPTGWNQVSEHDDFTSIRSRIPKKPKSRPARSSTTSDEDAESEASEDLGDIPHDASTPGSDEGASEASENTPMASLEDNDDDTAAMFGGFKAQNRNKHDNRKVYRRKGKIIQGQRTQQREPVRVRQQPTPPDTDIDMLVRPGECIVLDWNLAAHDALFGGEPTAQDEDEPRGIPTWRFDIPTIEDPELQNKRKVRAARKKNGVSLEDCLNEFGKPETLSEQNMWYCPRCKEHRRAEKKFELWKAPDILIMHLKRFSSQRNFRDKLEIFVEYPVEGLDITKYVQNPEEGKELVYDLIAVDNHYGGLGGGHYTANGKNFYNGEWYDYNDSHVSRRESDKVVTPHAYILFYRRRSNPPHAPLGGSKMEELYESMNNEHDSDMANSRDPSPGAGEGRRLGDSSHNGSSGPGAVGAAHQSGVGGLEMGNQNRGLQAGMTEEDETQETTITTNELEDEGLGEDVPPYGSDLVWTETPGWGFDILNATNEPGQQPNNSDNDEMFGDADAGSNSSTRVAGAGSEVADEDLPMFSDDMEQDTRMRGIRESAPPPGTEDVVVDTGVGEADDEDDELPVTELRAGDDGELAVSFARR</sequence>
<dbReference type="PROSITE" id="PS00973">
    <property type="entry name" value="USP_2"/>
    <property type="match status" value="1"/>
</dbReference>
<evidence type="ECO:0000256" key="3">
    <source>
        <dbReference type="ARBA" id="ARBA00012759"/>
    </source>
</evidence>
<evidence type="ECO:0000256" key="2">
    <source>
        <dbReference type="ARBA" id="ARBA00009085"/>
    </source>
</evidence>
<dbReference type="InParanoid" id="W2RVB5"/>
<feature type="compositionally biased region" description="Basic residues" evidence="8">
    <location>
        <begin position="954"/>
        <end position="963"/>
    </location>
</feature>
<feature type="compositionally biased region" description="Acidic residues" evidence="8">
    <location>
        <begin position="1451"/>
        <end position="1460"/>
    </location>
</feature>
<feature type="compositionally biased region" description="Polar residues" evidence="8">
    <location>
        <begin position="1415"/>
        <end position="1425"/>
    </location>
</feature>
<dbReference type="GeneID" id="19973288"/>
<evidence type="ECO:0000259" key="9">
    <source>
        <dbReference type="PROSITE" id="PS50235"/>
    </source>
</evidence>
<dbReference type="EMBL" id="KB822721">
    <property type="protein sequence ID" value="ETN39723.1"/>
    <property type="molecule type" value="Genomic_DNA"/>
</dbReference>
<dbReference type="SUPFAM" id="SSF143791">
    <property type="entry name" value="DUSP-like"/>
    <property type="match status" value="1"/>
</dbReference>
<dbReference type="InterPro" id="IPR006615">
    <property type="entry name" value="Pept_C19_DUSP"/>
</dbReference>
<dbReference type="GO" id="GO:0004843">
    <property type="term" value="F:cysteine-type deubiquitinase activity"/>
    <property type="evidence" value="ECO:0007669"/>
    <property type="project" value="UniProtKB-EC"/>
</dbReference>
<dbReference type="STRING" id="1220924.W2RVB5"/>
<dbReference type="VEuPathDB" id="FungiDB:HMPREF1541_05949"/>
<feature type="compositionally biased region" description="Acidic residues" evidence="8">
    <location>
        <begin position="970"/>
        <end position="983"/>
    </location>
</feature>
<feature type="compositionally biased region" description="Acidic residues" evidence="8">
    <location>
        <begin position="858"/>
        <end position="870"/>
    </location>
</feature>
<evidence type="ECO:0000313" key="12">
    <source>
        <dbReference type="Proteomes" id="UP000030752"/>
    </source>
</evidence>
<keyword evidence="6" id="KW-0378">Hydrolase</keyword>
<dbReference type="FunCoup" id="W2RVB5">
    <property type="interactions" value="837"/>
</dbReference>
<dbReference type="eggNOG" id="KOG1870">
    <property type="taxonomic scope" value="Eukaryota"/>
</dbReference>
<feature type="compositionally biased region" description="Low complexity" evidence="8">
    <location>
        <begin position="104"/>
        <end position="128"/>
    </location>
</feature>
<reference evidence="11 12" key="1">
    <citation type="submission" date="2013-03" db="EMBL/GenBank/DDBJ databases">
        <title>The Genome Sequence of Phialophora europaea CBS 101466.</title>
        <authorList>
            <consortium name="The Broad Institute Genomics Platform"/>
            <person name="Cuomo C."/>
            <person name="de Hoog S."/>
            <person name="Gorbushina A."/>
            <person name="Walker B."/>
            <person name="Young S.K."/>
            <person name="Zeng Q."/>
            <person name="Gargeya S."/>
            <person name="Fitzgerald M."/>
            <person name="Haas B."/>
            <person name="Abouelleil A."/>
            <person name="Allen A.W."/>
            <person name="Alvarado L."/>
            <person name="Arachchi H.M."/>
            <person name="Berlin A.M."/>
            <person name="Chapman S.B."/>
            <person name="Gainer-Dewar J."/>
            <person name="Goldberg J."/>
            <person name="Griggs A."/>
            <person name="Gujja S."/>
            <person name="Hansen M."/>
            <person name="Howarth C."/>
            <person name="Imamovic A."/>
            <person name="Ireland A."/>
            <person name="Larimer J."/>
            <person name="McCowan C."/>
            <person name="Murphy C."/>
            <person name="Pearson M."/>
            <person name="Poon T.W."/>
            <person name="Priest M."/>
            <person name="Roberts A."/>
            <person name="Saif S."/>
            <person name="Shea T."/>
            <person name="Sisk P."/>
            <person name="Sykes S."/>
            <person name="Wortman J."/>
            <person name="Nusbaum C."/>
            <person name="Birren B."/>
        </authorList>
    </citation>
    <scope>NUCLEOTIDE SEQUENCE [LARGE SCALE GENOMIC DNA]</scope>
    <source>
        <strain evidence="11 12">CBS 101466</strain>
    </source>
</reference>
<dbReference type="CDD" id="cd02674">
    <property type="entry name" value="Peptidase_C19R"/>
    <property type="match status" value="1"/>
</dbReference>
<feature type="compositionally biased region" description="Low complexity" evidence="8">
    <location>
        <begin position="349"/>
        <end position="366"/>
    </location>
</feature>
<dbReference type="SUPFAM" id="SSF54001">
    <property type="entry name" value="Cysteine proteinases"/>
    <property type="match status" value="1"/>
</dbReference>
<dbReference type="PANTHER" id="PTHR21646">
    <property type="entry name" value="UBIQUITIN CARBOXYL-TERMINAL HYDROLASE"/>
    <property type="match status" value="1"/>
</dbReference>
<proteinExistence type="inferred from homology"/>
<dbReference type="InterPro" id="IPR028889">
    <property type="entry name" value="USP"/>
</dbReference>
<keyword evidence="5" id="KW-0833">Ubl conjugation pathway</keyword>
<dbReference type="HOGENOM" id="CLU_001060_9_0_1"/>
<keyword evidence="4" id="KW-0645">Protease</keyword>
<protein>
    <recommendedName>
        <fullName evidence="3">ubiquitinyl hydrolase 1</fullName>
        <ecNumber evidence="3">3.4.19.12</ecNumber>
    </recommendedName>
</protein>
<feature type="compositionally biased region" description="Basic residues" evidence="8">
    <location>
        <begin position="1028"/>
        <end position="1043"/>
    </location>
</feature>
<feature type="region of interest" description="Disordered" evidence="8">
    <location>
        <begin position="1415"/>
        <end position="1460"/>
    </location>
</feature>
<dbReference type="PROSITE" id="PS50235">
    <property type="entry name" value="USP_3"/>
    <property type="match status" value="1"/>
</dbReference>
<evidence type="ECO:0000256" key="6">
    <source>
        <dbReference type="ARBA" id="ARBA00022801"/>
    </source>
</evidence>
<dbReference type="InterPro" id="IPR035927">
    <property type="entry name" value="DUSP-like_sf"/>
</dbReference>
<gene>
    <name evidence="11" type="ORF">HMPREF1541_05949</name>
</gene>
<evidence type="ECO:0000259" key="10">
    <source>
        <dbReference type="PROSITE" id="PS51283"/>
    </source>
</evidence>
<keyword evidence="7" id="KW-0788">Thiol protease</keyword>
<dbReference type="GO" id="GO:0016579">
    <property type="term" value="P:protein deubiquitination"/>
    <property type="evidence" value="ECO:0007669"/>
    <property type="project" value="InterPro"/>
</dbReference>
<feature type="compositionally biased region" description="Polar residues" evidence="8">
    <location>
        <begin position="59"/>
        <end position="68"/>
    </location>
</feature>
<dbReference type="InterPro" id="IPR050185">
    <property type="entry name" value="Ub_carboxyl-term_hydrolase"/>
</dbReference>
<feature type="region of interest" description="Disordered" evidence="8">
    <location>
        <begin position="1"/>
        <end position="146"/>
    </location>
</feature>
<feature type="region of interest" description="Disordered" evidence="8">
    <location>
        <begin position="1309"/>
        <end position="1391"/>
    </location>
</feature>
<evidence type="ECO:0000256" key="8">
    <source>
        <dbReference type="SAM" id="MobiDB-lite"/>
    </source>
</evidence>
<feature type="compositionally biased region" description="Basic and acidic residues" evidence="8">
    <location>
        <begin position="69"/>
        <end position="84"/>
    </location>
</feature>
<feature type="domain" description="DUSP" evidence="10">
    <location>
        <begin position="142"/>
        <end position="264"/>
    </location>
</feature>
<evidence type="ECO:0000256" key="7">
    <source>
        <dbReference type="ARBA" id="ARBA00022807"/>
    </source>
</evidence>
<dbReference type="GO" id="GO:0006508">
    <property type="term" value="P:proteolysis"/>
    <property type="evidence" value="ECO:0007669"/>
    <property type="project" value="UniProtKB-KW"/>
</dbReference>
<comment type="similarity">
    <text evidence="2">Belongs to the peptidase C19 family.</text>
</comment>
<feature type="region of interest" description="Disordered" evidence="8">
    <location>
        <begin position="934"/>
        <end position="1071"/>
    </location>
</feature>
<evidence type="ECO:0000256" key="1">
    <source>
        <dbReference type="ARBA" id="ARBA00000707"/>
    </source>
</evidence>
<evidence type="ECO:0000313" key="11">
    <source>
        <dbReference type="EMBL" id="ETN39723.1"/>
    </source>
</evidence>
<dbReference type="Pfam" id="PF00443">
    <property type="entry name" value="UCH"/>
    <property type="match status" value="1"/>
</dbReference>
<dbReference type="InterPro" id="IPR001394">
    <property type="entry name" value="Peptidase_C19_UCH"/>
</dbReference>
<dbReference type="Gene3D" id="3.90.70.10">
    <property type="entry name" value="Cysteine proteinases"/>
    <property type="match status" value="2"/>
</dbReference>
<feature type="domain" description="USP" evidence="9">
    <location>
        <begin position="483"/>
        <end position="1285"/>
    </location>
</feature>
<dbReference type="Proteomes" id="UP000030752">
    <property type="component" value="Unassembled WGS sequence"/>
</dbReference>
<feature type="region of interest" description="Disordered" evidence="8">
    <location>
        <begin position="349"/>
        <end position="369"/>
    </location>
</feature>
<dbReference type="Pfam" id="PF06337">
    <property type="entry name" value="DUSP"/>
    <property type="match status" value="1"/>
</dbReference>
<dbReference type="OrthoDB" id="952271at2759"/>
<organism evidence="11 12">
    <name type="scientific">Cyphellophora europaea (strain CBS 101466)</name>
    <name type="common">Phialophora europaea</name>
    <dbReference type="NCBI Taxonomy" id="1220924"/>
    <lineage>
        <taxon>Eukaryota</taxon>
        <taxon>Fungi</taxon>
        <taxon>Dikarya</taxon>
        <taxon>Ascomycota</taxon>
        <taxon>Pezizomycotina</taxon>
        <taxon>Eurotiomycetes</taxon>
        <taxon>Chaetothyriomycetidae</taxon>
        <taxon>Chaetothyriales</taxon>
        <taxon>Cyphellophoraceae</taxon>
        <taxon>Cyphellophora</taxon>
    </lineage>
</organism>